<feature type="signal peptide" evidence="1">
    <location>
        <begin position="1"/>
        <end position="23"/>
    </location>
</feature>
<keyword evidence="3" id="KW-1185">Reference proteome</keyword>
<dbReference type="RefSeq" id="WP_012824674.1">
    <property type="nucleotide sequence ID" value="NC_013422.1"/>
</dbReference>
<evidence type="ECO:0000313" key="2">
    <source>
        <dbReference type="EMBL" id="ACX96641.1"/>
    </source>
</evidence>
<dbReference type="AlphaFoldDB" id="D0L1R8"/>
<gene>
    <name evidence="2" type="ordered locus">Hneap_1818</name>
</gene>
<proteinExistence type="predicted"/>
<dbReference type="STRING" id="555778.Hneap_1818"/>
<dbReference type="Proteomes" id="UP000009102">
    <property type="component" value="Chromosome"/>
</dbReference>
<sequence length="173" mass="19146">MRYMLAVIVALGGVSFLSISAWADAPPAVAQNESQVVGQPFPSLKLTNQHDMPVQLPGDASVIVFANAKDVDEWADPMLAKFGQKQMDAHHLVYLSDIHRMPWMISKMFALPKLKERTYSVALIREANQVPATIEPKADCLNWIQLKSANITALSPVCTPTDLEKRLNELVAH</sequence>
<evidence type="ECO:0000256" key="1">
    <source>
        <dbReference type="SAM" id="SignalP"/>
    </source>
</evidence>
<name>D0L1R8_HALNC</name>
<dbReference type="OrthoDB" id="5786920at2"/>
<dbReference type="HOGENOM" id="CLU_120464_1_0_6"/>
<dbReference type="EMBL" id="CP001801">
    <property type="protein sequence ID" value="ACX96641.1"/>
    <property type="molecule type" value="Genomic_DNA"/>
</dbReference>
<organism evidence="2 3">
    <name type="scientific">Halothiobacillus neapolitanus (strain ATCC 23641 / DSM 15147 / CIP 104769 / NCIMB 8539 / c2)</name>
    <name type="common">Thiobacillus neapolitanus</name>
    <dbReference type="NCBI Taxonomy" id="555778"/>
    <lineage>
        <taxon>Bacteria</taxon>
        <taxon>Pseudomonadati</taxon>
        <taxon>Pseudomonadota</taxon>
        <taxon>Gammaproteobacteria</taxon>
        <taxon>Chromatiales</taxon>
        <taxon>Halothiobacillaceae</taxon>
        <taxon>Halothiobacillus</taxon>
    </lineage>
</organism>
<protein>
    <submittedName>
        <fullName evidence="2">Uncharacterized protein</fullName>
    </submittedName>
</protein>
<feature type="chain" id="PRO_5003009923" evidence="1">
    <location>
        <begin position="24"/>
        <end position="173"/>
    </location>
</feature>
<dbReference type="eggNOG" id="ENOG50318F4">
    <property type="taxonomic scope" value="Bacteria"/>
</dbReference>
<evidence type="ECO:0000313" key="3">
    <source>
        <dbReference type="Proteomes" id="UP000009102"/>
    </source>
</evidence>
<reference evidence="2 3" key="1">
    <citation type="submission" date="2009-10" db="EMBL/GenBank/DDBJ databases">
        <title>Complete sequence of Halothiobacillus neapolitanus c2.</title>
        <authorList>
            <consortium name="US DOE Joint Genome Institute"/>
            <person name="Lucas S."/>
            <person name="Copeland A."/>
            <person name="Lapidus A."/>
            <person name="Glavina del Rio T."/>
            <person name="Tice H."/>
            <person name="Bruce D."/>
            <person name="Goodwin L."/>
            <person name="Pitluck S."/>
            <person name="Davenport K."/>
            <person name="Brettin T."/>
            <person name="Detter J.C."/>
            <person name="Han C."/>
            <person name="Tapia R."/>
            <person name="Larimer F."/>
            <person name="Land M."/>
            <person name="Hauser L."/>
            <person name="Kyrpides N."/>
            <person name="Mikhailova N."/>
            <person name="Kerfeld C."/>
            <person name="Cannon G."/>
            <person name="Heinhort S."/>
        </authorList>
    </citation>
    <scope>NUCLEOTIDE SEQUENCE [LARGE SCALE GENOMIC DNA]</scope>
    <source>
        <strain evidence="3">ATCC 23641 / c2</strain>
    </source>
</reference>
<accession>D0L1R8</accession>
<dbReference type="KEGG" id="hna:Hneap_1818"/>
<keyword evidence="1" id="KW-0732">Signal</keyword>